<dbReference type="Pfam" id="PF03061">
    <property type="entry name" value="4HBT"/>
    <property type="match status" value="1"/>
</dbReference>
<protein>
    <submittedName>
        <fullName evidence="3">PaaI family thioesterase</fullName>
    </submittedName>
</protein>
<reference evidence="3" key="1">
    <citation type="submission" date="2020-10" db="EMBL/GenBank/DDBJ databases">
        <authorList>
            <person name="Gilroy R."/>
        </authorList>
    </citation>
    <scope>NUCLEOTIDE SEQUENCE</scope>
    <source>
        <strain evidence="3">ChiBcec16-1751</strain>
    </source>
</reference>
<gene>
    <name evidence="3" type="ORF">IAA83_04075</name>
</gene>
<reference evidence="3" key="2">
    <citation type="journal article" date="2021" name="PeerJ">
        <title>Extensive microbial diversity within the chicken gut microbiome revealed by metagenomics and culture.</title>
        <authorList>
            <person name="Gilroy R."/>
            <person name="Ravi A."/>
            <person name="Getino M."/>
            <person name="Pursley I."/>
            <person name="Horton D.L."/>
            <person name="Alikhan N.F."/>
            <person name="Baker D."/>
            <person name="Gharbi K."/>
            <person name="Hall N."/>
            <person name="Watson M."/>
            <person name="Adriaenssens E.M."/>
            <person name="Foster-Nyarko E."/>
            <person name="Jarju S."/>
            <person name="Secka A."/>
            <person name="Antonio M."/>
            <person name="Oren A."/>
            <person name="Chaudhuri R.R."/>
            <person name="La Ragione R."/>
            <person name="Hildebrand F."/>
            <person name="Pallen M.J."/>
        </authorList>
    </citation>
    <scope>NUCLEOTIDE SEQUENCE</scope>
    <source>
        <strain evidence="3">ChiBcec16-1751</strain>
    </source>
</reference>
<dbReference type="AlphaFoldDB" id="A0A9D1F956"/>
<keyword evidence="1" id="KW-0378">Hydrolase</keyword>
<proteinExistence type="predicted"/>
<dbReference type="Gene3D" id="3.10.129.10">
    <property type="entry name" value="Hotdog Thioesterase"/>
    <property type="match status" value="1"/>
</dbReference>
<evidence type="ECO:0000313" key="3">
    <source>
        <dbReference type="EMBL" id="HIS64534.1"/>
    </source>
</evidence>
<dbReference type="NCBIfam" id="TIGR00369">
    <property type="entry name" value="unchar_dom_1"/>
    <property type="match status" value="1"/>
</dbReference>
<dbReference type="PANTHER" id="PTHR42856">
    <property type="entry name" value="ACYL-COENZYME A THIOESTERASE PAAI"/>
    <property type="match status" value="1"/>
</dbReference>
<dbReference type="GO" id="GO:0016289">
    <property type="term" value="F:acyl-CoA hydrolase activity"/>
    <property type="evidence" value="ECO:0007669"/>
    <property type="project" value="UniProtKB-ARBA"/>
</dbReference>
<dbReference type="InterPro" id="IPR006683">
    <property type="entry name" value="Thioestr_dom"/>
</dbReference>
<evidence type="ECO:0000313" key="4">
    <source>
        <dbReference type="Proteomes" id="UP000886741"/>
    </source>
</evidence>
<dbReference type="CDD" id="cd03443">
    <property type="entry name" value="PaaI_thioesterase"/>
    <property type="match status" value="1"/>
</dbReference>
<evidence type="ECO:0000256" key="1">
    <source>
        <dbReference type="ARBA" id="ARBA00022801"/>
    </source>
</evidence>
<comment type="caution">
    <text evidence="3">The sequence shown here is derived from an EMBL/GenBank/DDBJ whole genome shotgun (WGS) entry which is preliminary data.</text>
</comment>
<dbReference type="InterPro" id="IPR052723">
    <property type="entry name" value="Acyl-CoA_thioesterase_PaaI"/>
</dbReference>
<dbReference type="InterPro" id="IPR003736">
    <property type="entry name" value="PAAI_dom"/>
</dbReference>
<evidence type="ECO:0000259" key="2">
    <source>
        <dbReference type="Pfam" id="PF03061"/>
    </source>
</evidence>
<sequence>MPTLAEIQEFFKADRFASEVTGVTIIDAAPGRSVCQLVLEPRHCNAAGTPQGGAIFTLGDLAFAVAANSFADRVTISLQHDITYFAPARGKILTATASCVRSGRTTCHYTVDFTDDVGTHVASMTVNGFITEKKTENFFPGH</sequence>
<dbReference type="InterPro" id="IPR029069">
    <property type="entry name" value="HotDog_dom_sf"/>
</dbReference>
<organism evidence="3 4">
    <name type="scientific">Candidatus Avoscillospira avistercoris</name>
    <dbReference type="NCBI Taxonomy" id="2840707"/>
    <lineage>
        <taxon>Bacteria</taxon>
        <taxon>Bacillati</taxon>
        <taxon>Bacillota</taxon>
        <taxon>Clostridia</taxon>
        <taxon>Eubacteriales</taxon>
        <taxon>Oscillospiraceae</taxon>
        <taxon>Oscillospiraceae incertae sedis</taxon>
        <taxon>Candidatus Avoscillospira</taxon>
    </lineage>
</organism>
<dbReference type="PANTHER" id="PTHR42856:SF1">
    <property type="entry name" value="ACYL-COENZYME A THIOESTERASE PAAI"/>
    <property type="match status" value="1"/>
</dbReference>
<dbReference type="EMBL" id="DVJJ01000064">
    <property type="protein sequence ID" value="HIS64534.1"/>
    <property type="molecule type" value="Genomic_DNA"/>
</dbReference>
<dbReference type="Proteomes" id="UP000886741">
    <property type="component" value="Unassembled WGS sequence"/>
</dbReference>
<name>A0A9D1F956_9FIRM</name>
<feature type="domain" description="Thioesterase" evidence="2">
    <location>
        <begin position="52"/>
        <end position="119"/>
    </location>
</feature>
<accession>A0A9D1F956</accession>
<dbReference type="SUPFAM" id="SSF54637">
    <property type="entry name" value="Thioesterase/thiol ester dehydrase-isomerase"/>
    <property type="match status" value="1"/>
</dbReference>